<comment type="caution">
    <text evidence="2">The sequence shown here is derived from an EMBL/GenBank/DDBJ whole genome shotgun (WGS) entry which is preliminary data.</text>
</comment>
<protein>
    <submittedName>
        <fullName evidence="2">Uncharacterized protein</fullName>
    </submittedName>
</protein>
<name>A0A9C7PZ49_9RHOD</name>
<evidence type="ECO:0000256" key="1">
    <source>
        <dbReference type="SAM" id="MobiDB-lite"/>
    </source>
</evidence>
<dbReference type="EMBL" id="BQMJ01000041">
    <property type="protein sequence ID" value="GJQ13229.1"/>
    <property type="molecule type" value="Genomic_DNA"/>
</dbReference>
<reference evidence="2" key="2">
    <citation type="submission" date="2022-01" db="EMBL/GenBank/DDBJ databases">
        <authorList>
            <person name="Hirooka S."/>
            <person name="Miyagishima S.Y."/>
        </authorList>
    </citation>
    <scope>NUCLEOTIDE SEQUENCE</scope>
    <source>
        <strain evidence="2">NBRC 102759</strain>
    </source>
</reference>
<feature type="compositionally biased region" description="Basic and acidic residues" evidence="1">
    <location>
        <begin position="1"/>
        <end position="29"/>
    </location>
</feature>
<dbReference type="AlphaFoldDB" id="A0A9C7PZ49"/>
<sequence length="390" mass="45279">MQDRNNGMEESLKVFREPLQERNQHDHATSTDPSSKSVEPVSQSQDIRHQASHKSALYRVYEMYSFRGGGIGFRKPGMKVEGFRALIVDSKVYGKDKIRARREAELVASALLSKSKTSIDFDQFLVGLEMIAKRVPWSQTEHDDRKSTCLEKLLGVVSQLALQFSHENDSKESCIEERIHRNELFQNVMTMTPIQTLLEKNQKAFQVLYRHYLRRDAFLSGSEHKVSGPSQLSINDMRRFAQDFGLFPDYIQLESLRETLLDAVNGYESRRETTGVCVELKSFEEWTRWLIMVAYYAFGEETFMQLNHTKVLEPRVVMERLFRLFCLLNSCKEKKSCPPMPVDYIRFKDSENRTPLGHTPRRIRKYSITGSPLSDRKKTLSPFESHTIVN</sequence>
<gene>
    <name evidence="2" type="ORF">GpartN1_g5020.t1</name>
</gene>
<evidence type="ECO:0000313" key="2">
    <source>
        <dbReference type="EMBL" id="GJQ13229.1"/>
    </source>
</evidence>
<dbReference type="SUPFAM" id="SSF47473">
    <property type="entry name" value="EF-hand"/>
    <property type="match status" value="1"/>
</dbReference>
<accession>A0A9C7PZ49</accession>
<evidence type="ECO:0000313" key="3">
    <source>
        <dbReference type="Proteomes" id="UP001061958"/>
    </source>
</evidence>
<feature type="region of interest" description="Disordered" evidence="1">
    <location>
        <begin position="1"/>
        <end position="50"/>
    </location>
</feature>
<proteinExistence type="predicted"/>
<feature type="region of interest" description="Disordered" evidence="1">
    <location>
        <begin position="371"/>
        <end position="390"/>
    </location>
</feature>
<dbReference type="Proteomes" id="UP001061958">
    <property type="component" value="Unassembled WGS sequence"/>
</dbReference>
<dbReference type="OrthoDB" id="10360899at2759"/>
<organism evidence="2 3">
    <name type="scientific">Galdieria partita</name>
    <dbReference type="NCBI Taxonomy" id="83374"/>
    <lineage>
        <taxon>Eukaryota</taxon>
        <taxon>Rhodophyta</taxon>
        <taxon>Bangiophyceae</taxon>
        <taxon>Galdieriales</taxon>
        <taxon>Galdieriaceae</taxon>
        <taxon>Galdieria</taxon>
    </lineage>
</organism>
<feature type="compositionally biased region" description="Polar residues" evidence="1">
    <location>
        <begin position="30"/>
        <end position="45"/>
    </location>
</feature>
<dbReference type="InterPro" id="IPR011992">
    <property type="entry name" value="EF-hand-dom_pair"/>
</dbReference>
<reference evidence="2" key="1">
    <citation type="journal article" date="2022" name="Proc. Natl. Acad. Sci. U.S.A.">
        <title>Life cycle and functional genomics of the unicellular red alga Galdieria for elucidating algal and plant evolution and industrial use.</title>
        <authorList>
            <person name="Hirooka S."/>
            <person name="Itabashi T."/>
            <person name="Ichinose T.M."/>
            <person name="Onuma R."/>
            <person name="Fujiwara T."/>
            <person name="Yamashita S."/>
            <person name="Jong L.W."/>
            <person name="Tomita R."/>
            <person name="Iwane A.H."/>
            <person name="Miyagishima S.Y."/>
        </authorList>
    </citation>
    <scope>NUCLEOTIDE SEQUENCE</scope>
    <source>
        <strain evidence="2">NBRC 102759</strain>
    </source>
</reference>
<keyword evidence="3" id="KW-1185">Reference proteome</keyword>